<keyword evidence="14" id="KW-1185">Reference proteome</keyword>
<sequence length="225" mass="23171">MAEIYSLSAPSELLAGMREAQRALGLGELVVIPTDTVYGIAADAFKPSAVAALLEAKGRTRQSPPPVLVGSVATIDALASEVPDVIRTLLAEYAPGPLTVILPVQPSLNWDLGETNGTVALRVPNHPLTLELLQSTGPLAVSSANKHGQTAPATVQDAVAQLGEDVKIFLDAGEVGGEASTILDATGLTVRDNPIPARIVRHGALSRASIASVLGDLLEPEDAAN</sequence>
<dbReference type="NCBIfam" id="TIGR00057">
    <property type="entry name" value="L-threonylcarbamoyladenylate synthase"/>
    <property type="match status" value="1"/>
</dbReference>
<evidence type="ECO:0000313" key="13">
    <source>
        <dbReference type="EMBL" id="MDJ1369879.1"/>
    </source>
</evidence>
<comment type="subcellular location">
    <subcellularLocation>
        <location evidence="1">Cytoplasm</location>
    </subcellularLocation>
</comment>
<organism evidence="13 14">
    <name type="scientific">Gulosibacter molinativorax</name>
    <dbReference type="NCBI Taxonomy" id="256821"/>
    <lineage>
        <taxon>Bacteria</taxon>
        <taxon>Bacillati</taxon>
        <taxon>Actinomycetota</taxon>
        <taxon>Actinomycetes</taxon>
        <taxon>Micrococcales</taxon>
        <taxon>Microbacteriaceae</taxon>
        <taxon>Gulosibacter</taxon>
    </lineage>
</organism>
<keyword evidence="5" id="KW-0808">Transferase</keyword>
<evidence type="ECO:0000313" key="14">
    <source>
        <dbReference type="Proteomes" id="UP001170379"/>
    </source>
</evidence>
<reference evidence="13" key="2">
    <citation type="journal article" date="2022" name="Sci. Rep.">
        <title>In silico prediction of the enzymes involved in the degradation of the herbicide molinate by Gulosibacter molinativorax ON4T.</title>
        <authorList>
            <person name="Lopes A.R."/>
            <person name="Bunin E."/>
            <person name="Viana A.T."/>
            <person name="Froufe H."/>
            <person name="Munoz-Merida A."/>
            <person name="Pinho D."/>
            <person name="Figueiredo J."/>
            <person name="Barroso C."/>
            <person name="Vaz-Moreira I."/>
            <person name="Bellanger X."/>
            <person name="Egas C."/>
            <person name="Nunes O.C."/>
        </authorList>
    </citation>
    <scope>NUCLEOTIDE SEQUENCE</scope>
    <source>
        <strain evidence="13">ON4</strain>
    </source>
</reference>
<evidence type="ECO:0000256" key="9">
    <source>
        <dbReference type="ARBA" id="ARBA00022840"/>
    </source>
</evidence>
<name>A0ABT7C3R1_9MICO</name>
<evidence type="ECO:0000256" key="4">
    <source>
        <dbReference type="ARBA" id="ARBA00022490"/>
    </source>
</evidence>
<evidence type="ECO:0000259" key="12">
    <source>
        <dbReference type="PROSITE" id="PS51163"/>
    </source>
</evidence>
<evidence type="ECO:0000256" key="7">
    <source>
        <dbReference type="ARBA" id="ARBA00022695"/>
    </source>
</evidence>
<dbReference type="RefSeq" id="WP_026935595.1">
    <property type="nucleotide sequence ID" value="NZ_CP028426.1"/>
</dbReference>
<dbReference type="PANTHER" id="PTHR17490:SF16">
    <property type="entry name" value="THREONYLCARBAMOYL-AMP SYNTHASE"/>
    <property type="match status" value="1"/>
</dbReference>
<accession>A0ABT7C3R1</accession>
<evidence type="ECO:0000256" key="8">
    <source>
        <dbReference type="ARBA" id="ARBA00022741"/>
    </source>
</evidence>
<evidence type="ECO:0000256" key="11">
    <source>
        <dbReference type="ARBA" id="ARBA00048366"/>
    </source>
</evidence>
<dbReference type="InterPro" id="IPR006070">
    <property type="entry name" value="Sua5-like_dom"/>
</dbReference>
<proteinExistence type="inferred from homology"/>
<comment type="catalytic activity">
    <reaction evidence="11">
        <text>L-threonine + hydrogencarbonate + ATP = L-threonylcarbamoyladenylate + diphosphate + H2O</text>
        <dbReference type="Rhea" id="RHEA:36407"/>
        <dbReference type="ChEBI" id="CHEBI:15377"/>
        <dbReference type="ChEBI" id="CHEBI:17544"/>
        <dbReference type="ChEBI" id="CHEBI:30616"/>
        <dbReference type="ChEBI" id="CHEBI:33019"/>
        <dbReference type="ChEBI" id="CHEBI:57926"/>
        <dbReference type="ChEBI" id="CHEBI:73682"/>
        <dbReference type="EC" id="2.7.7.87"/>
    </reaction>
</comment>
<feature type="domain" description="YrdC-like" evidence="12">
    <location>
        <begin position="14"/>
        <end position="205"/>
    </location>
</feature>
<reference evidence="13" key="1">
    <citation type="submission" date="2018-03" db="EMBL/GenBank/DDBJ databases">
        <authorList>
            <person name="Nunes O.C."/>
            <person name="Lopes A.R."/>
            <person name="Froufe H."/>
            <person name="Munoz-Merida A."/>
            <person name="Barroso C."/>
            <person name="Egas C."/>
        </authorList>
    </citation>
    <scope>NUCLEOTIDE SEQUENCE</scope>
    <source>
        <strain evidence="13">ON4</strain>
    </source>
</reference>
<dbReference type="EMBL" id="PXVD01000001">
    <property type="protein sequence ID" value="MDJ1369879.1"/>
    <property type="molecule type" value="Genomic_DNA"/>
</dbReference>
<dbReference type="InterPro" id="IPR017945">
    <property type="entry name" value="DHBP_synth_RibB-like_a/b_dom"/>
</dbReference>
<dbReference type="PROSITE" id="PS51163">
    <property type="entry name" value="YRDC"/>
    <property type="match status" value="1"/>
</dbReference>
<evidence type="ECO:0000256" key="3">
    <source>
        <dbReference type="ARBA" id="ARBA00012584"/>
    </source>
</evidence>
<protein>
    <recommendedName>
        <fullName evidence="10">L-threonylcarbamoyladenylate synthase</fullName>
        <ecNumber evidence="3">2.7.7.87</ecNumber>
    </recommendedName>
    <alternativeName>
        <fullName evidence="10">L-threonylcarbamoyladenylate synthase</fullName>
    </alternativeName>
</protein>
<dbReference type="Gene3D" id="3.90.870.10">
    <property type="entry name" value="DHBP synthase"/>
    <property type="match status" value="1"/>
</dbReference>
<keyword evidence="8" id="KW-0547">Nucleotide-binding</keyword>
<comment type="caution">
    <text evidence="13">The sequence shown here is derived from an EMBL/GenBank/DDBJ whole genome shotgun (WGS) entry which is preliminary data.</text>
</comment>
<dbReference type="SUPFAM" id="SSF55821">
    <property type="entry name" value="YrdC/RibB"/>
    <property type="match status" value="1"/>
</dbReference>
<dbReference type="Pfam" id="PF01300">
    <property type="entry name" value="Sua5_yciO_yrdC"/>
    <property type="match status" value="1"/>
</dbReference>
<evidence type="ECO:0000256" key="10">
    <source>
        <dbReference type="ARBA" id="ARBA00029774"/>
    </source>
</evidence>
<keyword evidence="4" id="KW-0963">Cytoplasm</keyword>
<keyword evidence="9" id="KW-0067">ATP-binding</keyword>
<dbReference type="Proteomes" id="UP001170379">
    <property type="component" value="Unassembled WGS sequence"/>
</dbReference>
<keyword evidence="7" id="KW-0548">Nucleotidyltransferase</keyword>
<evidence type="ECO:0000256" key="6">
    <source>
        <dbReference type="ARBA" id="ARBA00022694"/>
    </source>
</evidence>
<dbReference type="InterPro" id="IPR050156">
    <property type="entry name" value="TC-AMP_synthase_SUA5"/>
</dbReference>
<gene>
    <name evidence="13" type="ORF">C7K25_00565</name>
</gene>
<dbReference type="PANTHER" id="PTHR17490">
    <property type="entry name" value="SUA5"/>
    <property type="match status" value="1"/>
</dbReference>
<evidence type="ECO:0000256" key="5">
    <source>
        <dbReference type="ARBA" id="ARBA00022679"/>
    </source>
</evidence>
<keyword evidence="6" id="KW-0819">tRNA processing</keyword>
<dbReference type="EC" id="2.7.7.87" evidence="3"/>
<evidence type="ECO:0000256" key="2">
    <source>
        <dbReference type="ARBA" id="ARBA00007663"/>
    </source>
</evidence>
<evidence type="ECO:0000256" key="1">
    <source>
        <dbReference type="ARBA" id="ARBA00004496"/>
    </source>
</evidence>
<comment type="similarity">
    <text evidence="2">Belongs to the SUA5 family.</text>
</comment>